<dbReference type="EMBL" id="AP017369">
    <property type="protein sequence ID" value="BAU97171.1"/>
    <property type="molecule type" value="Genomic_DNA"/>
</dbReference>
<reference evidence="2 3" key="1">
    <citation type="submission" date="2016-02" db="EMBL/GenBank/DDBJ databases">
        <title>Corynebacterium glutamicum N24 whole genome sequencing project.</title>
        <authorList>
            <person name="Matsutani M."/>
            <person name="Nangtapong N."/>
            <person name="Yakushi T."/>
            <person name="Matsushita K."/>
        </authorList>
    </citation>
    <scope>NUCLEOTIDE SEQUENCE [LARGE SCALE GENOMIC DNA]</scope>
    <source>
        <strain evidence="2 3">N24</strain>
    </source>
</reference>
<feature type="transmembrane region" description="Helical" evidence="1">
    <location>
        <begin position="9"/>
        <end position="29"/>
    </location>
</feature>
<keyword evidence="1" id="KW-0812">Transmembrane</keyword>
<evidence type="ECO:0000256" key="1">
    <source>
        <dbReference type="SAM" id="Phobius"/>
    </source>
</evidence>
<protein>
    <submittedName>
        <fullName evidence="2">Uncharacterized protein</fullName>
    </submittedName>
</protein>
<dbReference type="RefSeq" id="WP_096458777.1">
    <property type="nucleotide sequence ID" value="NZ_AP017369.1"/>
</dbReference>
<name>A0A169S5J7_9CORY</name>
<evidence type="ECO:0000313" key="3">
    <source>
        <dbReference type="Proteomes" id="UP000218244"/>
    </source>
</evidence>
<accession>A0A169S5J7</accession>
<sequence>MKEEIQRKAFVKALIVFLMGVLTGMYIGIMHSSALSAIGFIFAGLALAALVYVVNRPRRIETRSTESRNPRLD</sequence>
<keyword evidence="1" id="KW-1133">Transmembrane helix</keyword>
<keyword evidence="3" id="KW-1185">Reference proteome</keyword>
<dbReference type="KEGG" id="csur:N24_2909"/>
<evidence type="ECO:0000313" key="2">
    <source>
        <dbReference type="EMBL" id="BAU97171.1"/>
    </source>
</evidence>
<gene>
    <name evidence="2" type="ORF">N24_2909</name>
</gene>
<organism evidence="2 3">
    <name type="scientific">Corynebacterium suranareeae</name>
    <dbReference type="NCBI Taxonomy" id="2506452"/>
    <lineage>
        <taxon>Bacteria</taxon>
        <taxon>Bacillati</taxon>
        <taxon>Actinomycetota</taxon>
        <taxon>Actinomycetes</taxon>
        <taxon>Mycobacteriales</taxon>
        <taxon>Corynebacteriaceae</taxon>
        <taxon>Corynebacterium</taxon>
    </lineage>
</organism>
<keyword evidence="1" id="KW-0472">Membrane</keyword>
<proteinExistence type="predicted"/>
<dbReference type="Proteomes" id="UP000218244">
    <property type="component" value="Chromosome"/>
</dbReference>
<dbReference type="AlphaFoldDB" id="A0A169S5J7"/>
<feature type="transmembrane region" description="Helical" evidence="1">
    <location>
        <begin position="35"/>
        <end position="54"/>
    </location>
</feature>